<proteinExistence type="predicted"/>
<dbReference type="EMBL" id="CAJNDS010002368">
    <property type="protein sequence ID" value="CAE7452032.1"/>
    <property type="molecule type" value="Genomic_DNA"/>
</dbReference>
<feature type="compositionally biased region" description="Low complexity" evidence="1">
    <location>
        <begin position="231"/>
        <end position="244"/>
    </location>
</feature>
<protein>
    <submittedName>
        <fullName evidence="2">Uncharacterized protein</fullName>
    </submittedName>
</protein>
<reference evidence="2" key="1">
    <citation type="submission" date="2021-02" db="EMBL/GenBank/DDBJ databases">
        <authorList>
            <person name="Dougan E. K."/>
            <person name="Rhodes N."/>
            <person name="Thang M."/>
            <person name="Chan C."/>
        </authorList>
    </citation>
    <scope>NUCLEOTIDE SEQUENCE</scope>
</reference>
<comment type="caution">
    <text evidence="2">The sequence shown here is derived from an EMBL/GenBank/DDBJ whole genome shotgun (WGS) entry which is preliminary data.</text>
</comment>
<evidence type="ECO:0000313" key="3">
    <source>
        <dbReference type="Proteomes" id="UP000604046"/>
    </source>
</evidence>
<evidence type="ECO:0000256" key="1">
    <source>
        <dbReference type="SAM" id="MobiDB-lite"/>
    </source>
</evidence>
<feature type="compositionally biased region" description="Basic residues" evidence="1">
    <location>
        <begin position="153"/>
        <end position="164"/>
    </location>
</feature>
<dbReference type="OrthoDB" id="435470at2759"/>
<feature type="region of interest" description="Disordered" evidence="1">
    <location>
        <begin position="152"/>
        <end position="273"/>
    </location>
</feature>
<dbReference type="Proteomes" id="UP000604046">
    <property type="component" value="Unassembled WGS sequence"/>
</dbReference>
<name>A0A812RVG5_9DINO</name>
<keyword evidence="3" id="KW-1185">Reference proteome</keyword>
<gene>
    <name evidence="2" type="ORF">SNAT2548_LOCUS24770</name>
</gene>
<feature type="region of interest" description="Disordered" evidence="1">
    <location>
        <begin position="82"/>
        <end position="103"/>
    </location>
</feature>
<evidence type="ECO:0000313" key="2">
    <source>
        <dbReference type="EMBL" id="CAE7452032.1"/>
    </source>
</evidence>
<feature type="compositionally biased region" description="Polar residues" evidence="1">
    <location>
        <begin position="165"/>
        <end position="178"/>
    </location>
</feature>
<sequence length="356" mass="37808">MELARLRTALGEGRTLELEIDKLRALLGAIEADVRILRQVKQEKGELRDCTDGEFILRSPERRKRMLTQAVQSHALIPEAEAPKAAPPPFHGKEPAAVGPHPSVPQGLRSVRSAVELRQPLLVPGVGRRPLSPISAGSLPTPGQGFQPVLAKQHSHLSGPRHHATPTSVAVSPVQRQPGNGLRLASPPLRPGPPGAAWKGGAVIPPEDSTPAQLAGREQPASSHTLLRTCSSSASSGFSNPASATAAKIPAVPQPGWSQLGPDASSDSWTCQRGVPRQPDRHCWYCGQLWPDNQSMQGHRSRESSVVQPAHALQATGSSDLLQRLEAAGIGPWQIAELKASEARLAEIAAQAPGNR</sequence>
<dbReference type="AlphaFoldDB" id="A0A812RVG5"/>
<accession>A0A812RVG5</accession>
<feature type="compositionally biased region" description="Polar residues" evidence="1">
    <location>
        <begin position="220"/>
        <end position="230"/>
    </location>
</feature>
<organism evidence="2 3">
    <name type="scientific">Symbiodinium natans</name>
    <dbReference type="NCBI Taxonomy" id="878477"/>
    <lineage>
        <taxon>Eukaryota</taxon>
        <taxon>Sar</taxon>
        <taxon>Alveolata</taxon>
        <taxon>Dinophyceae</taxon>
        <taxon>Suessiales</taxon>
        <taxon>Symbiodiniaceae</taxon>
        <taxon>Symbiodinium</taxon>
    </lineage>
</organism>